<feature type="region of interest" description="Disordered" evidence="6">
    <location>
        <begin position="1"/>
        <end position="49"/>
    </location>
</feature>
<dbReference type="PANTHER" id="PTHR17972">
    <property type="entry name" value="NUCLEOLAR RNA-ASSOCIATED PROTEIN"/>
    <property type="match status" value="1"/>
</dbReference>
<dbReference type="Pfam" id="PF17406">
    <property type="entry name" value="Nrap_D5"/>
    <property type="match status" value="1"/>
</dbReference>
<dbReference type="Proteomes" id="UP000037751">
    <property type="component" value="Unassembled WGS sequence"/>
</dbReference>
<dbReference type="InterPro" id="IPR035082">
    <property type="entry name" value="Nrap_D1"/>
</dbReference>
<evidence type="ECO:0000256" key="6">
    <source>
        <dbReference type="SAM" id="MobiDB-lite"/>
    </source>
</evidence>
<keyword evidence="3 5" id="KW-0694">RNA-binding</keyword>
<evidence type="ECO:0000259" key="8">
    <source>
        <dbReference type="Pfam" id="PF17403"/>
    </source>
</evidence>
<dbReference type="GO" id="GO:0006409">
    <property type="term" value="P:tRNA export from nucleus"/>
    <property type="evidence" value="ECO:0007669"/>
    <property type="project" value="TreeGrafter"/>
</dbReference>
<dbReference type="GO" id="GO:0034456">
    <property type="term" value="C:UTP-C complex"/>
    <property type="evidence" value="ECO:0007669"/>
    <property type="project" value="TreeGrafter"/>
</dbReference>
<evidence type="ECO:0000256" key="5">
    <source>
        <dbReference type="RuleBase" id="RU364032"/>
    </source>
</evidence>
<reference evidence="13 14" key="1">
    <citation type="submission" date="2015-07" db="EMBL/GenBank/DDBJ databases">
        <title>Draft Genome Sequence of Malassezia furfur CBS1878 and Malassezia pachydermatis CBS1879.</title>
        <authorList>
            <person name="Triana S."/>
            <person name="Ohm R."/>
            <person name="Gonzalez A."/>
            <person name="DeCock H."/>
            <person name="Restrepo S."/>
            <person name="Celis A."/>
        </authorList>
    </citation>
    <scope>NUCLEOTIDE SEQUENCE [LARGE SCALE GENOMIC DNA]</scope>
    <source>
        <strain evidence="13 14">CBS 1879</strain>
    </source>
</reference>
<feature type="compositionally biased region" description="Acidic residues" evidence="6">
    <location>
        <begin position="34"/>
        <end position="49"/>
    </location>
</feature>
<keyword evidence="5" id="KW-0690">Ribosome biogenesis</keyword>
<gene>
    <name evidence="13" type="ORF">Malapachy_2735</name>
</gene>
<dbReference type="InterPro" id="IPR035370">
    <property type="entry name" value="Nrap_D5"/>
</dbReference>
<name>A0A0M8MX00_9BASI</name>
<evidence type="ECO:0000259" key="9">
    <source>
        <dbReference type="Pfam" id="PF17404"/>
    </source>
</evidence>
<dbReference type="Pfam" id="PF17403">
    <property type="entry name" value="Nrap_D2"/>
    <property type="match status" value="1"/>
</dbReference>
<sequence>MPRAERKRPRQSAETASIASEEEAVANAISDVDMYSDEDLDGGFEDVEGEEEVAAPLQEEPSRTTAAHYAIPSLDEIHGLKETSDLYQNNVFKLQLDEMLKHTKPSMAHAGPMESALRELQATLQAIPAIEAQPLSAAKKVLEQRVGRSVIIPFCDPVPHQDPAYTFAFDKPSALNLVGSWPLKAAARRPGTMDVDVEVVMPSSLFQEKDTFNARYFYKRAFYMAVLAEHLHQVRETLSMQVEYLDLGGDRRRTCIVLRPERTKGDLDFTKLHAVIRIHLAHAPNTFPLARLAPNRNSLRGSQVDSAGEALPPTPIYNSCVVADSLRLAHLVFLHATSDMCPHFAEACQLLKTWAMQRGFGSLDATAPKYAARRVVAGTDDARFVLSMVLAHLLHGAPKGTPMRHKLAVGLSSVQLFRGTLDFLSKLATHVHMKAQPRFGLSASPIPPASFDVFERAFVDPSGSVNLFAHWPTSSVDALSREASQAMRMLNDGGDYFADLFLTPMCYAALQCDEVAQVRVSSKSLSALAQQDAGSARLAAMRRLLAIGTQALRQRAHGLIAYHAPHTSYALDAPCTPDGRVDVGVWLDAQHAWHQVDHGPSPDTPDASAFRAFWGDVAELRRFRDGRVLESVVWPVKNLAQRAALPRHILQYAWTFHACAKHVRFAGDAMQDLLERPTALTSRAFLQDPAVQGFQLVQSAYDTLVRELRAMDELPLSVLGVTPTAPALRSMNPMIPGPLNLGELGHTVPDVAAYLPVHDVLITMESSGQWPDDLAAIQEMKTALYERMAEVLPKRLAGATARVVYDTDATTQETIQDQTSLQVTMAHGFAFGLRIHHDREHVLLERLLRDAKARAPGVRALARYEARFVHAPTHHGALQALHDRYPALGPTVRLTRRWLAAQGLSCHVPVPAIELVCVAAFLSNAHAPPTTGVHGWVRVLDLLARWDWRETPLLIPLEHATRLAHQHKAAQSDDEARALPDGAAPTFPAAQRADAEQHFSTLRARDPAYKSMAWVLVTEMDITSKAWTRPAPTAMIADGIRQLAQRAMRVWEQAMPVRTSQVHVLFTPAWDAYDFVIHLNPSVHMRYAESLSPDATHWLAPRKKRAYANLEEAPLRPSVYGSEPRPGFDPVQEYVMLLQTLYPDICTLFYDDMGGTAIGGIWNAAYTSPHPFKVLQGYSAQPHAKGVRLNQAAILAEMKRLGDGLVERLEAS</sequence>
<evidence type="ECO:0000256" key="4">
    <source>
        <dbReference type="ARBA" id="ARBA00023242"/>
    </source>
</evidence>
<dbReference type="STRING" id="77020.A0A0M8MX00"/>
<feature type="domain" description="Nrap protein" evidence="10">
    <location>
        <begin position="687"/>
        <end position="882"/>
    </location>
</feature>
<dbReference type="Gene3D" id="3.30.70.3030">
    <property type="match status" value="1"/>
</dbReference>
<feature type="domain" description="Nrap protein" evidence="12">
    <location>
        <begin position="1071"/>
        <end position="1208"/>
    </location>
</feature>
<evidence type="ECO:0000256" key="3">
    <source>
        <dbReference type="ARBA" id="ARBA00022884"/>
    </source>
</evidence>
<keyword evidence="5" id="KW-0698">rRNA processing</keyword>
<feature type="domain" description="Nrap protein" evidence="7">
    <location>
        <begin position="195"/>
        <end position="338"/>
    </location>
</feature>
<evidence type="ECO:0000256" key="1">
    <source>
        <dbReference type="ARBA" id="ARBA00004604"/>
    </source>
</evidence>
<dbReference type="GO" id="GO:0003723">
    <property type="term" value="F:RNA binding"/>
    <property type="evidence" value="ECO:0007669"/>
    <property type="project" value="UniProtKB-KW"/>
</dbReference>
<dbReference type="InterPro" id="IPR035369">
    <property type="entry name" value="Nrap_D4"/>
</dbReference>
<evidence type="ECO:0000259" key="10">
    <source>
        <dbReference type="Pfam" id="PF17405"/>
    </source>
</evidence>
<dbReference type="InterPro" id="IPR035367">
    <property type="entry name" value="Nrap_D2"/>
</dbReference>
<dbReference type="InterPro" id="IPR035371">
    <property type="entry name" value="Nrap_D6"/>
</dbReference>
<feature type="compositionally biased region" description="Low complexity" evidence="6">
    <location>
        <begin position="12"/>
        <end position="30"/>
    </location>
</feature>
<dbReference type="GO" id="GO:0032545">
    <property type="term" value="C:CURI complex"/>
    <property type="evidence" value="ECO:0007669"/>
    <property type="project" value="TreeGrafter"/>
</dbReference>
<evidence type="ECO:0000259" key="11">
    <source>
        <dbReference type="Pfam" id="PF17406"/>
    </source>
</evidence>
<dbReference type="GeneID" id="28729098"/>
<evidence type="ECO:0000259" key="7">
    <source>
        <dbReference type="Pfam" id="PF03813"/>
    </source>
</evidence>
<dbReference type="InterPro" id="IPR035368">
    <property type="entry name" value="Nrap_D3"/>
</dbReference>
<dbReference type="Pfam" id="PF17407">
    <property type="entry name" value="Nrap_D6"/>
    <property type="match status" value="1"/>
</dbReference>
<dbReference type="Gene3D" id="1.10.1410.10">
    <property type="match status" value="2"/>
</dbReference>
<accession>A0A0M8MX00</accession>
<keyword evidence="14" id="KW-1185">Reference proteome</keyword>
<comment type="caution">
    <text evidence="13">The sequence shown here is derived from an EMBL/GenBank/DDBJ whole genome shotgun (WGS) entry which is preliminary data.</text>
</comment>
<dbReference type="VEuPathDB" id="FungiDB:Malapachy_2735"/>
<proteinExistence type="inferred from homology"/>
<dbReference type="Pfam" id="PF17404">
    <property type="entry name" value="Nrap_D3"/>
    <property type="match status" value="1"/>
</dbReference>
<dbReference type="EMBL" id="LGAV01000002">
    <property type="protein sequence ID" value="KOS15490.1"/>
    <property type="molecule type" value="Genomic_DNA"/>
</dbReference>
<comment type="subcellular location">
    <subcellularLocation>
        <location evidence="1 5">Nucleus</location>
        <location evidence="1 5">Nucleolus</location>
    </subcellularLocation>
</comment>
<dbReference type="AlphaFoldDB" id="A0A0M8MX00"/>
<evidence type="ECO:0000313" key="14">
    <source>
        <dbReference type="Proteomes" id="UP000037751"/>
    </source>
</evidence>
<evidence type="ECO:0000256" key="2">
    <source>
        <dbReference type="ARBA" id="ARBA00006674"/>
    </source>
</evidence>
<dbReference type="Pfam" id="PF17405">
    <property type="entry name" value="Nrap_D4"/>
    <property type="match status" value="1"/>
</dbReference>
<evidence type="ECO:0000313" key="13">
    <source>
        <dbReference type="EMBL" id="KOS15490.1"/>
    </source>
</evidence>
<dbReference type="InterPro" id="IPR005554">
    <property type="entry name" value="NOL6/Upt22"/>
</dbReference>
<keyword evidence="4 5" id="KW-0539">Nucleus</keyword>
<dbReference type="Pfam" id="PF03813">
    <property type="entry name" value="Nrap"/>
    <property type="match status" value="1"/>
</dbReference>
<dbReference type="GO" id="GO:0006364">
    <property type="term" value="P:rRNA processing"/>
    <property type="evidence" value="ECO:0007669"/>
    <property type="project" value="UniProtKB-KW"/>
</dbReference>
<dbReference type="RefSeq" id="XP_017993122.1">
    <property type="nucleotide sequence ID" value="XM_018137223.1"/>
</dbReference>
<protein>
    <recommendedName>
        <fullName evidence="5">U3 small nucleolar RNA-associated protein 22</fullName>
    </recommendedName>
</protein>
<organism evidence="13 14">
    <name type="scientific">Malassezia pachydermatis</name>
    <dbReference type="NCBI Taxonomy" id="77020"/>
    <lineage>
        <taxon>Eukaryota</taxon>
        <taxon>Fungi</taxon>
        <taxon>Dikarya</taxon>
        <taxon>Basidiomycota</taxon>
        <taxon>Ustilaginomycotina</taxon>
        <taxon>Malasseziomycetes</taxon>
        <taxon>Malasseziales</taxon>
        <taxon>Malasseziaceae</taxon>
        <taxon>Malassezia</taxon>
    </lineage>
</organism>
<comment type="similarity">
    <text evidence="2 5">Belongs to the NRAP family.</text>
</comment>
<feature type="domain" description="Nrap protein" evidence="8">
    <location>
        <begin position="344"/>
        <end position="503"/>
    </location>
</feature>
<dbReference type="GO" id="GO:0032040">
    <property type="term" value="C:small-subunit processome"/>
    <property type="evidence" value="ECO:0007669"/>
    <property type="project" value="TreeGrafter"/>
</dbReference>
<feature type="domain" description="Nrap protein" evidence="11">
    <location>
        <begin position="885"/>
        <end position="1068"/>
    </location>
</feature>
<dbReference type="OrthoDB" id="10251401at2759"/>
<dbReference type="PANTHER" id="PTHR17972:SF0">
    <property type="entry name" value="NUCLEOLAR PROTEIN 6"/>
    <property type="match status" value="1"/>
</dbReference>
<feature type="compositionally biased region" description="Basic residues" evidence="6">
    <location>
        <begin position="1"/>
        <end position="10"/>
    </location>
</feature>
<feature type="domain" description="Nrap protein" evidence="9">
    <location>
        <begin position="510"/>
        <end position="657"/>
    </location>
</feature>
<keyword evidence="5" id="KW-0687">Ribonucleoprotein</keyword>
<evidence type="ECO:0000259" key="12">
    <source>
        <dbReference type="Pfam" id="PF17407"/>
    </source>
</evidence>